<keyword evidence="14" id="KW-1185">Reference proteome</keyword>
<dbReference type="GO" id="GO:0008927">
    <property type="term" value="F:mannonate dehydratase activity"/>
    <property type="evidence" value="ECO:0007669"/>
    <property type="project" value="UniProtKB-EC"/>
</dbReference>
<evidence type="ECO:0000256" key="8">
    <source>
        <dbReference type="ARBA" id="ARBA00016339"/>
    </source>
</evidence>
<keyword evidence="9" id="KW-0408">Iron</keyword>
<evidence type="ECO:0000313" key="13">
    <source>
        <dbReference type="EMBL" id="WOH38167.1"/>
    </source>
</evidence>
<evidence type="ECO:0000313" key="14">
    <source>
        <dbReference type="Proteomes" id="UP001301442"/>
    </source>
</evidence>
<evidence type="ECO:0000256" key="10">
    <source>
        <dbReference type="ARBA" id="ARBA00023211"/>
    </source>
</evidence>
<comment type="similarity">
    <text evidence="6">Belongs to the mannonate dehydratase family.</text>
</comment>
<comment type="pathway">
    <text evidence="5">Carbohydrate metabolism; pentose and glucuronate interconversion.</text>
</comment>
<evidence type="ECO:0000256" key="9">
    <source>
        <dbReference type="ARBA" id="ARBA00023004"/>
    </source>
</evidence>
<keyword evidence="10" id="KW-0464">Manganese</keyword>
<comment type="function">
    <text evidence="4">Catalyzes the dehydration of D-mannonate.</text>
</comment>
<dbReference type="EC" id="4.2.1.8" evidence="7"/>
<dbReference type="Pfam" id="PF03786">
    <property type="entry name" value="UxuA"/>
    <property type="match status" value="1"/>
</dbReference>
<dbReference type="SUPFAM" id="SSF51658">
    <property type="entry name" value="Xylose isomerase-like"/>
    <property type="match status" value="1"/>
</dbReference>
<comment type="catalytic activity">
    <reaction evidence="1">
        <text>D-mannonate = 2-dehydro-3-deoxy-D-gluconate + H2O</text>
        <dbReference type="Rhea" id="RHEA:20097"/>
        <dbReference type="ChEBI" id="CHEBI:15377"/>
        <dbReference type="ChEBI" id="CHEBI:17767"/>
        <dbReference type="ChEBI" id="CHEBI:57990"/>
        <dbReference type="EC" id="4.2.1.8"/>
    </reaction>
</comment>
<evidence type="ECO:0000256" key="6">
    <source>
        <dbReference type="ARBA" id="ARBA00007389"/>
    </source>
</evidence>
<sequence length="365" mass="40955">MKLGFGLYRHQLNAEHYDFARQCGATHLVVHLCDYFNKAGSSEKEQQDSNQPVGDTGGWGVAKGAEDPIWTLAGLTKLKAEVEAHGLKIWAIENFDPAMWSDILLDGPNKEQQMQGLQEIIRNVGKVGIPVFGYNFSLAGVCSRKVGPVARGNANSVYMREVDDTPIPNGMVWNMQLPQDKEQAKPTGDIDFIPHDVLWQRLQWFLKNLVPVAEEAGVRLAAHPDDPPMPIVRKSPRLVYQPDMYHKLLDIEPSRSNSLEFCLGTIAEMTEGDVYQAVDTFSRREAISYIHFRNVRGKVPHYDETFIDDGDIDMVKVLEILKANNYDGILIPDHTPLMTCDAPWHAGMAFAMGYMRAAFQQVVGK</sequence>
<comment type="cofactor">
    <cofactor evidence="2">
        <name>Mn(2+)</name>
        <dbReference type="ChEBI" id="CHEBI:29035"/>
    </cofactor>
</comment>
<evidence type="ECO:0000256" key="1">
    <source>
        <dbReference type="ARBA" id="ARBA00001794"/>
    </source>
</evidence>
<dbReference type="InterPro" id="IPR004628">
    <property type="entry name" value="Man_deHydtase"/>
</dbReference>
<dbReference type="RefSeq" id="WP_348396940.1">
    <property type="nucleotide sequence ID" value="NZ_CP136600.1"/>
</dbReference>
<accession>A0ABZ0GRV8</accession>
<dbReference type="PANTHER" id="PTHR30387">
    <property type="entry name" value="MANNONATE DEHYDRATASE"/>
    <property type="match status" value="1"/>
</dbReference>
<reference evidence="13 14" key="1">
    <citation type="submission" date="2023-09" db="EMBL/GenBank/DDBJ databases">
        <authorList>
            <person name="Qi X."/>
        </authorList>
    </citation>
    <scope>NUCLEOTIDE SEQUENCE [LARGE SCALE GENOMIC DNA]</scope>
    <source>
        <strain evidence="13 14">S1-1</strain>
    </source>
</reference>
<keyword evidence="11 13" id="KW-0456">Lyase</keyword>
<protein>
    <recommendedName>
        <fullName evidence="8">Mannonate dehydratase</fullName>
        <ecNumber evidence="7">4.2.1.8</ecNumber>
    </recommendedName>
    <alternativeName>
        <fullName evidence="12">D-mannonate hydro-lyase</fullName>
    </alternativeName>
</protein>
<evidence type="ECO:0000256" key="5">
    <source>
        <dbReference type="ARBA" id="ARBA00004892"/>
    </source>
</evidence>
<dbReference type="InterPro" id="IPR036237">
    <property type="entry name" value="Xyl_isomerase-like_sf"/>
</dbReference>
<dbReference type="EMBL" id="CP136600">
    <property type="protein sequence ID" value="WOH38167.1"/>
    <property type="molecule type" value="Genomic_DNA"/>
</dbReference>
<evidence type="ECO:0000256" key="3">
    <source>
        <dbReference type="ARBA" id="ARBA00001954"/>
    </source>
</evidence>
<evidence type="ECO:0000256" key="7">
    <source>
        <dbReference type="ARBA" id="ARBA00012927"/>
    </source>
</evidence>
<evidence type="ECO:0000256" key="4">
    <source>
        <dbReference type="ARBA" id="ARBA00002713"/>
    </source>
</evidence>
<evidence type="ECO:0000256" key="2">
    <source>
        <dbReference type="ARBA" id="ARBA00001936"/>
    </source>
</evidence>
<dbReference type="Proteomes" id="UP001301442">
    <property type="component" value="Chromosome"/>
</dbReference>
<name>A0ABZ0GRV8_9GAMM</name>
<comment type="cofactor">
    <cofactor evidence="3">
        <name>Fe(2+)</name>
        <dbReference type="ChEBI" id="CHEBI:29033"/>
    </cofactor>
</comment>
<dbReference type="PANTHER" id="PTHR30387:SF2">
    <property type="entry name" value="MANNONATE DEHYDRATASE"/>
    <property type="match status" value="1"/>
</dbReference>
<gene>
    <name evidence="13" type="ORF">RI844_02725</name>
</gene>
<evidence type="ECO:0000256" key="11">
    <source>
        <dbReference type="ARBA" id="ARBA00023239"/>
    </source>
</evidence>
<organism evidence="13 14">
    <name type="scientific">Thalassotalea fonticola</name>
    <dbReference type="NCBI Taxonomy" id="3065649"/>
    <lineage>
        <taxon>Bacteria</taxon>
        <taxon>Pseudomonadati</taxon>
        <taxon>Pseudomonadota</taxon>
        <taxon>Gammaproteobacteria</taxon>
        <taxon>Alteromonadales</taxon>
        <taxon>Colwelliaceae</taxon>
        <taxon>Thalassotalea</taxon>
    </lineage>
</organism>
<proteinExistence type="inferred from homology"/>
<dbReference type="Gene3D" id="3.20.20.150">
    <property type="entry name" value="Divalent-metal-dependent TIM barrel enzymes"/>
    <property type="match status" value="1"/>
</dbReference>
<evidence type="ECO:0000256" key="12">
    <source>
        <dbReference type="ARBA" id="ARBA00033474"/>
    </source>
</evidence>